<evidence type="ECO:0008006" key="5">
    <source>
        <dbReference type="Google" id="ProtNLM"/>
    </source>
</evidence>
<evidence type="ECO:0000313" key="4">
    <source>
        <dbReference type="Proteomes" id="UP000268093"/>
    </source>
</evidence>
<reference evidence="3 4" key="1">
    <citation type="journal article" date="2018" name="New Phytol.">
        <title>Phylogenomics of Endogonaceae and evolution of mycorrhizas within Mucoromycota.</title>
        <authorList>
            <person name="Chang Y."/>
            <person name="Desiro A."/>
            <person name="Na H."/>
            <person name="Sandor L."/>
            <person name="Lipzen A."/>
            <person name="Clum A."/>
            <person name="Barry K."/>
            <person name="Grigoriev I.V."/>
            <person name="Martin F.M."/>
            <person name="Stajich J.E."/>
            <person name="Smith M.E."/>
            <person name="Bonito G."/>
            <person name="Spatafora J.W."/>
        </authorList>
    </citation>
    <scope>NUCLEOTIDE SEQUENCE [LARGE SCALE GENOMIC DNA]</scope>
    <source>
        <strain evidence="3 4">GMNB39</strain>
    </source>
</reference>
<dbReference type="EMBL" id="RBNI01006102">
    <property type="protein sequence ID" value="RUP46248.1"/>
    <property type="molecule type" value="Genomic_DNA"/>
</dbReference>
<gene>
    <name evidence="3" type="ORF">BC936DRAFT_147168</name>
</gene>
<feature type="region of interest" description="Disordered" evidence="2">
    <location>
        <begin position="220"/>
        <end position="246"/>
    </location>
</feature>
<dbReference type="CDD" id="cd00154">
    <property type="entry name" value="Rab"/>
    <property type="match status" value="1"/>
</dbReference>
<dbReference type="InterPro" id="IPR027417">
    <property type="entry name" value="P-loop_NTPase"/>
</dbReference>
<name>A0A433D5X1_9FUNG</name>
<proteinExistence type="predicted"/>
<dbReference type="SUPFAM" id="SSF52540">
    <property type="entry name" value="P-loop containing nucleoside triphosphate hydrolases"/>
    <property type="match status" value="1"/>
</dbReference>
<evidence type="ECO:0000256" key="1">
    <source>
        <dbReference type="ARBA" id="ARBA00022741"/>
    </source>
</evidence>
<dbReference type="Proteomes" id="UP000268093">
    <property type="component" value="Unassembled WGS sequence"/>
</dbReference>
<dbReference type="PANTHER" id="PTHR47978">
    <property type="match status" value="1"/>
</dbReference>
<dbReference type="AlphaFoldDB" id="A0A433D5X1"/>
<feature type="compositionally biased region" description="Pro residues" evidence="2">
    <location>
        <begin position="237"/>
        <end position="246"/>
    </location>
</feature>
<keyword evidence="4" id="KW-1185">Reference proteome</keyword>
<feature type="compositionally biased region" description="Basic and acidic residues" evidence="2">
    <location>
        <begin position="220"/>
        <end position="229"/>
    </location>
</feature>
<comment type="caution">
    <text evidence="3">The sequence shown here is derived from an EMBL/GenBank/DDBJ whole genome shotgun (WGS) entry which is preliminary data.</text>
</comment>
<evidence type="ECO:0000313" key="3">
    <source>
        <dbReference type="EMBL" id="RUP46248.1"/>
    </source>
</evidence>
<dbReference type="GO" id="GO:0005525">
    <property type="term" value="F:GTP binding"/>
    <property type="evidence" value="ECO:0007669"/>
    <property type="project" value="InterPro"/>
</dbReference>
<dbReference type="OrthoDB" id="26525at2759"/>
<evidence type="ECO:0000256" key="2">
    <source>
        <dbReference type="SAM" id="MobiDB-lite"/>
    </source>
</evidence>
<organism evidence="3 4">
    <name type="scientific">Jimgerdemannia flammicorona</name>
    <dbReference type="NCBI Taxonomy" id="994334"/>
    <lineage>
        <taxon>Eukaryota</taxon>
        <taxon>Fungi</taxon>
        <taxon>Fungi incertae sedis</taxon>
        <taxon>Mucoromycota</taxon>
        <taxon>Mucoromycotina</taxon>
        <taxon>Endogonomycetes</taxon>
        <taxon>Endogonales</taxon>
        <taxon>Endogonaceae</taxon>
        <taxon>Jimgerdemannia</taxon>
    </lineage>
</organism>
<dbReference type="SMART" id="SM00175">
    <property type="entry name" value="RAB"/>
    <property type="match status" value="1"/>
</dbReference>
<protein>
    <recommendedName>
        <fullName evidence="5">P-loop containing nucleoside triphosphate hydrolase protein</fullName>
    </recommendedName>
</protein>
<dbReference type="InterPro" id="IPR001806">
    <property type="entry name" value="Small_GTPase"/>
</dbReference>
<accession>A0A433D5X1</accession>
<keyword evidence="1" id="KW-0547">Nucleotide-binding</keyword>
<dbReference type="SMART" id="SM00173">
    <property type="entry name" value="RAS"/>
    <property type="match status" value="1"/>
</dbReference>
<dbReference type="Pfam" id="PF00071">
    <property type="entry name" value="Ras"/>
    <property type="match status" value="1"/>
</dbReference>
<dbReference type="Gene3D" id="3.40.50.300">
    <property type="entry name" value="P-loop containing nucleotide triphosphate hydrolases"/>
    <property type="match status" value="1"/>
</dbReference>
<dbReference type="GO" id="GO:0003924">
    <property type="term" value="F:GTPase activity"/>
    <property type="evidence" value="ECO:0007669"/>
    <property type="project" value="InterPro"/>
</dbReference>
<dbReference type="SMART" id="SM00174">
    <property type="entry name" value="RHO"/>
    <property type="match status" value="1"/>
</dbReference>
<dbReference type="PROSITE" id="PS51419">
    <property type="entry name" value="RAB"/>
    <property type="match status" value="1"/>
</dbReference>
<sequence length="246" mass="27697">MLINLSVDNCKVRLQIWDTAGQGMLMRVQLDSVPILHGGCRRCFHGDSKPFRFCGSPILEILTVFPLRTFPSQPSPWWLGHHIAICIYVFTDALCFSCIYSGFINCFPTTERFRSMAPMYYRGAHAAILVYDITQEQSFLDMNSWVEELKKNLTDSLVIHVVGNKSDLSSTHRAVSLKQAQEYVARTLGSETPVHEVSAKDDNGTIEELFLQITRTLVERKRDSGKREPGITIQPQQPAPPSGCCS</sequence>